<sequence>MKRVSNLQQMIRGALLIALGLILPVLFHGVRDAGSIFLPMHIPILIGAFVLEPYYALCVGVLTPLLSHVFTGMPPFPFVYIMIFELASYGLFISIFYNKFKMSVYPSLISGMILGRLVNILGTFVLLHIIMSKPFKFSVVASGLFIKGLPGIVIQIVLIPIIVYALQKSLKRSTSSY</sequence>
<feature type="transmembrane region" description="Helical" evidence="1">
    <location>
        <begin position="42"/>
        <end position="66"/>
    </location>
</feature>
<dbReference type="GO" id="GO:0022857">
    <property type="term" value="F:transmembrane transporter activity"/>
    <property type="evidence" value="ECO:0007669"/>
    <property type="project" value="InterPro"/>
</dbReference>
<evidence type="ECO:0000313" key="3">
    <source>
        <dbReference type="Proteomes" id="UP000033115"/>
    </source>
</evidence>
<dbReference type="InterPro" id="IPR024529">
    <property type="entry name" value="ECF_trnsprt_substrate-spec"/>
</dbReference>
<organism evidence="2 3">
    <name type="scientific">Clostridium scatologenes</name>
    <dbReference type="NCBI Taxonomy" id="1548"/>
    <lineage>
        <taxon>Bacteria</taxon>
        <taxon>Bacillati</taxon>
        <taxon>Bacillota</taxon>
        <taxon>Clostridia</taxon>
        <taxon>Eubacteriales</taxon>
        <taxon>Clostridiaceae</taxon>
        <taxon>Clostridium</taxon>
    </lineage>
</organism>
<feature type="transmembrane region" description="Helical" evidence="1">
    <location>
        <begin position="78"/>
        <end position="97"/>
    </location>
</feature>
<dbReference type="AlphaFoldDB" id="A0A0E3GPZ1"/>
<dbReference type="Gene3D" id="1.10.1760.20">
    <property type="match status" value="1"/>
</dbReference>
<feature type="transmembrane region" description="Helical" evidence="1">
    <location>
        <begin position="109"/>
        <end position="132"/>
    </location>
</feature>
<dbReference type="STRING" id="1548.CSCA_0536"/>
<keyword evidence="3" id="KW-1185">Reference proteome</keyword>
<dbReference type="Proteomes" id="UP000033115">
    <property type="component" value="Chromosome"/>
</dbReference>
<dbReference type="KEGG" id="csq:CSCA_0536"/>
<dbReference type="RefSeq" id="WP_029161327.1">
    <property type="nucleotide sequence ID" value="NZ_CP009933.1"/>
</dbReference>
<dbReference type="Pfam" id="PF12822">
    <property type="entry name" value="ECF_trnsprt"/>
    <property type="match status" value="1"/>
</dbReference>
<keyword evidence="1" id="KW-1133">Transmembrane helix</keyword>
<accession>A0A0E3GPZ1</accession>
<proteinExistence type="predicted"/>
<evidence type="ECO:0000313" key="2">
    <source>
        <dbReference type="EMBL" id="AKA67661.1"/>
    </source>
</evidence>
<dbReference type="HOGENOM" id="CLU_108875_0_0_9"/>
<feature type="transmembrane region" description="Helical" evidence="1">
    <location>
        <begin position="144"/>
        <end position="166"/>
    </location>
</feature>
<keyword evidence="1" id="KW-0472">Membrane</keyword>
<dbReference type="EMBL" id="CP009933">
    <property type="protein sequence ID" value="AKA67661.1"/>
    <property type="molecule type" value="Genomic_DNA"/>
</dbReference>
<gene>
    <name evidence="2" type="ORF">CSCA_0536</name>
</gene>
<reference evidence="2 3" key="1">
    <citation type="journal article" date="2015" name="J. Biotechnol.">
        <title>Complete genome sequence of a malodorant-producing acetogen, Clostridium scatologenes ATCC 25775(T).</title>
        <authorList>
            <person name="Zhu Z."/>
            <person name="Guo T."/>
            <person name="Zheng H."/>
            <person name="Song T."/>
            <person name="Ouyang P."/>
            <person name="Xie J."/>
        </authorList>
    </citation>
    <scope>NUCLEOTIDE SEQUENCE [LARGE SCALE GENOMIC DNA]</scope>
    <source>
        <strain evidence="2 3">ATCC 25775</strain>
    </source>
</reference>
<name>A0A0E3GPZ1_CLOSL</name>
<evidence type="ECO:0008006" key="4">
    <source>
        <dbReference type="Google" id="ProtNLM"/>
    </source>
</evidence>
<keyword evidence="1" id="KW-0812">Transmembrane</keyword>
<evidence type="ECO:0000256" key="1">
    <source>
        <dbReference type="SAM" id="Phobius"/>
    </source>
</evidence>
<protein>
    <recommendedName>
        <fullName evidence="4">ECF transporter S component</fullName>
    </recommendedName>
</protein>